<evidence type="ECO:0000256" key="5">
    <source>
        <dbReference type="ARBA" id="ARBA00022989"/>
    </source>
</evidence>
<name>A0AAX1JEH6_9MYCO</name>
<evidence type="ECO:0000313" key="12">
    <source>
        <dbReference type="Proteomes" id="UP000663583"/>
    </source>
</evidence>
<comment type="similarity">
    <text evidence="2">Belongs to the EccD/Snm4 family.</text>
</comment>
<organism evidence="10 12">
    <name type="scientific">Mycobacterium kubicae</name>
    <dbReference type="NCBI Taxonomy" id="120959"/>
    <lineage>
        <taxon>Bacteria</taxon>
        <taxon>Bacillati</taxon>
        <taxon>Actinomycetota</taxon>
        <taxon>Actinomycetes</taxon>
        <taxon>Mycobacteriales</taxon>
        <taxon>Mycobacteriaceae</taxon>
        <taxon>Mycobacterium</taxon>
        <taxon>Mycobacterium simiae complex</taxon>
    </lineage>
</organism>
<keyword evidence="11" id="KW-1185">Reference proteome</keyword>
<evidence type="ECO:0000313" key="9">
    <source>
        <dbReference type="EMBL" id="GFG63139.1"/>
    </source>
</evidence>
<keyword evidence="3" id="KW-1003">Cell membrane</keyword>
<feature type="transmembrane region" description="Helical" evidence="7">
    <location>
        <begin position="226"/>
        <end position="248"/>
    </location>
</feature>
<evidence type="ECO:0000259" key="8">
    <source>
        <dbReference type="Pfam" id="PF19053"/>
    </source>
</evidence>
<gene>
    <name evidence="10" type="primary">eccD</name>
    <name evidence="9" type="synonym">eccD4</name>
    <name evidence="10" type="ORF">I2456_05600</name>
    <name evidence="9" type="ORF">MKUB_06290</name>
</gene>
<feature type="transmembrane region" description="Helical" evidence="7">
    <location>
        <begin position="142"/>
        <end position="162"/>
    </location>
</feature>
<dbReference type="Proteomes" id="UP000663583">
    <property type="component" value="Chromosome"/>
</dbReference>
<evidence type="ECO:0000256" key="6">
    <source>
        <dbReference type="ARBA" id="ARBA00023136"/>
    </source>
</evidence>
<keyword evidence="5 7" id="KW-1133">Transmembrane helix</keyword>
<dbReference type="Pfam" id="PF08817">
    <property type="entry name" value="YukD"/>
    <property type="match status" value="1"/>
</dbReference>
<feature type="transmembrane region" description="Helical" evidence="7">
    <location>
        <begin position="174"/>
        <end position="192"/>
    </location>
</feature>
<dbReference type="RefSeq" id="WP_085073705.1">
    <property type="nucleotide sequence ID" value="NZ_BLKU01000002.1"/>
</dbReference>
<keyword evidence="6 7" id="KW-0472">Membrane</keyword>
<keyword evidence="4 7" id="KW-0812">Transmembrane</keyword>
<dbReference type="EMBL" id="CP065047">
    <property type="protein sequence ID" value="QPI38980.1"/>
    <property type="molecule type" value="Genomic_DNA"/>
</dbReference>
<dbReference type="InterPro" id="IPR006707">
    <property type="entry name" value="T7SS_EccD"/>
</dbReference>
<comment type="subcellular location">
    <subcellularLocation>
        <location evidence="1">Cell membrane</location>
        <topology evidence="1">Multi-pass membrane protein</topology>
    </subcellularLocation>
</comment>
<proteinExistence type="inferred from homology"/>
<evidence type="ECO:0000256" key="1">
    <source>
        <dbReference type="ARBA" id="ARBA00004651"/>
    </source>
</evidence>
<dbReference type="Gene3D" id="3.10.20.90">
    <property type="entry name" value="Phosphatidylinositol 3-kinase Catalytic Subunit, Chain A, domain 1"/>
    <property type="match status" value="1"/>
</dbReference>
<reference evidence="9 11" key="1">
    <citation type="journal article" date="2019" name="Emerg. Microbes Infect.">
        <title>Comprehensive subspecies identification of 175 nontuberculous mycobacteria species based on 7547 genomic profiles.</title>
        <authorList>
            <person name="Matsumoto Y."/>
            <person name="Kinjo T."/>
            <person name="Motooka D."/>
            <person name="Nabeya D."/>
            <person name="Jung N."/>
            <person name="Uechi K."/>
            <person name="Horii T."/>
            <person name="Iida T."/>
            <person name="Fujita J."/>
            <person name="Nakamura S."/>
        </authorList>
    </citation>
    <scope>NUCLEOTIDE SEQUENCE [LARGE SCALE GENOMIC DNA]</scope>
    <source>
        <strain evidence="9 11">JCM 13573</strain>
    </source>
</reference>
<evidence type="ECO:0000256" key="4">
    <source>
        <dbReference type="ARBA" id="ARBA00022692"/>
    </source>
</evidence>
<accession>A0AAX1JEH6</accession>
<feature type="transmembrane region" description="Helical" evidence="7">
    <location>
        <begin position="198"/>
        <end position="219"/>
    </location>
</feature>
<feature type="transmembrane region" description="Helical" evidence="7">
    <location>
        <begin position="406"/>
        <end position="429"/>
    </location>
</feature>
<feature type="transmembrane region" description="Helical" evidence="7">
    <location>
        <begin position="118"/>
        <end position="136"/>
    </location>
</feature>
<evidence type="ECO:0000256" key="2">
    <source>
        <dbReference type="ARBA" id="ARBA00006162"/>
    </source>
</evidence>
<sequence length="438" mass="43435">MAESVQGIRRVCVHSGPAAVDVSLPAQVPVATLIPALVDLLGEKCGDTATRYHLSRLGSATLPASTTLAQNDIGDGTVLILSQEVSRAPIPRYDDAAEAVSTTLVVVQPRNATRIGGALAAGAFTTASAVTVTAHGPGAGSTYLTAGVTGAAAVMALLAAGIAQRSREDSTATVTLGLIAVVFAAVAGYLAVPGPPGLPNVLLAAMTAAVAAVLATRLLGCRTVALTAAAGFAGMTATSALAGVLTSAQPQTVAAFGALASLALVELAPRIAIAAAGLSPSDDDVPADKLTAQAVCADHWLAGLSAAFAASTAVGAVVAACITPRGLALSGITGLLLLLQTRNRRNNLMFAVGGIISAATTFALTAGRVPQHSPWIAASAALLTAAAIYTGFLGPDMPLSPLARRGIDALECLALIAAVPVTCWVSGIFDGVRALHLG</sequence>
<dbReference type="KEGG" id="mku:I2456_05600"/>
<evidence type="ECO:0000313" key="10">
    <source>
        <dbReference type="EMBL" id="QPI38980.1"/>
    </source>
</evidence>
<dbReference type="EMBL" id="BLKU01000002">
    <property type="protein sequence ID" value="GFG63139.1"/>
    <property type="molecule type" value="Genomic_DNA"/>
</dbReference>
<evidence type="ECO:0000313" key="11">
    <source>
        <dbReference type="Proteomes" id="UP000465306"/>
    </source>
</evidence>
<reference evidence="10" key="3">
    <citation type="submission" date="2020-11" db="EMBL/GenBank/DDBJ databases">
        <title>Intraspecies plasmid and genomic variation of Mycobacterium kubicae revealed by the complete genome sequences of two clinical isolates.</title>
        <authorList>
            <person name="Hendrix J.R."/>
            <person name="Epperson L.E."/>
            <person name="Honda J.R."/>
            <person name="Strong M."/>
        </authorList>
    </citation>
    <scope>NUCLEOTIDE SEQUENCE</scope>
    <source>
        <strain evidence="10">JCM 13573</strain>
    </source>
</reference>
<feature type="domain" description="EccD-like transmembrane" evidence="8">
    <location>
        <begin position="113"/>
        <end position="435"/>
    </location>
</feature>
<evidence type="ECO:0000256" key="7">
    <source>
        <dbReference type="SAM" id="Phobius"/>
    </source>
</evidence>
<dbReference type="InterPro" id="IPR024962">
    <property type="entry name" value="YukD-like"/>
</dbReference>
<dbReference type="NCBIfam" id="TIGR03920">
    <property type="entry name" value="T7SS_EccD"/>
    <property type="match status" value="1"/>
</dbReference>
<dbReference type="Proteomes" id="UP000465306">
    <property type="component" value="Unassembled WGS sequence"/>
</dbReference>
<feature type="transmembrane region" description="Helical" evidence="7">
    <location>
        <begin position="375"/>
        <end position="394"/>
    </location>
</feature>
<dbReference type="GO" id="GO:0005886">
    <property type="term" value="C:plasma membrane"/>
    <property type="evidence" value="ECO:0007669"/>
    <property type="project" value="UniProtKB-SubCell"/>
</dbReference>
<dbReference type="Pfam" id="PF19053">
    <property type="entry name" value="EccD"/>
    <property type="match status" value="1"/>
</dbReference>
<evidence type="ECO:0000256" key="3">
    <source>
        <dbReference type="ARBA" id="ARBA00022475"/>
    </source>
</evidence>
<dbReference type="InterPro" id="IPR044049">
    <property type="entry name" value="EccD_transm"/>
</dbReference>
<dbReference type="AlphaFoldDB" id="A0AAX1JEH6"/>
<reference evidence="9" key="2">
    <citation type="submission" date="2020-02" db="EMBL/GenBank/DDBJ databases">
        <authorList>
            <person name="Matsumoto Y."/>
            <person name="Kinjo T."/>
            <person name="Motooka D."/>
            <person name="Nabeya D."/>
            <person name="Jung N."/>
            <person name="Uechi K."/>
            <person name="Horii T."/>
            <person name="Iida T."/>
            <person name="Fujita J."/>
            <person name="Nakamura S."/>
        </authorList>
    </citation>
    <scope>NUCLEOTIDE SEQUENCE</scope>
    <source>
        <strain evidence="9">JCM 13573</strain>
    </source>
</reference>
<feature type="transmembrane region" description="Helical" evidence="7">
    <location>
        <begin position="348"/>
        <end position="369"/>
    </location>
</feature>
<protein>
    <submittedName>
        <fullName evidence="9">ESX-4 secretion system protein eccD4</fullName>
    </submittedName>
    <submittedName>
        <fullName evidence="10">Type VII secretion integral membrane protein EccD</fullName>
    </submittedName>
</protein>